<name>A0A418VMT5_9PROT</name>
<dbReference type="InterPro" id="IPR025904">
    <property type="entry name" value="Tubulin-like"/>
</dbReference>
<dbReference type="EMBL" id="QYUL01000005">
    <property type="protein sequence ID" value="RJF77498.1"/>
    <property type="molecule type" value="Genomic_DNA"/>
</dbReference>
<feature type="compositionally biased region" description="Polar residues" evidence="1">
    <location>
        <begin position="1209"/>
        <end position="1219"/>
    </location>
</feature>
<evidence type="ECO:0000313" key="4">
    <source>
        <dbReference type="Proteomes" id="UP000283458"/>
    </source>
</evidence>
<reference evidence="3 4" key="1">
    <citation type="submission" date="2018-09" db="EMBL/GenBank/DDBJ databases">
        <authorList>
            <person name="Zhu H."/>
        </authorList>
    </citation>
    <scope>NUCLEOTIDE SEQUENCE [LARGE SCALE GENOMIC DNA]</scope>
    <source>
        <strain evidence="3 4">K2W22B-5</strain>
    </source>
</reference>
<protein>
    <recommendedName>
        <fullName evidence="5">Tubulin-like protein</fullName>
    </recommendedName>
</protein>
<keyword evidence="2" id="KW-0472">Membrane</keyword>
<evidence type="ECO:0000256" key="1">
    <source>
        <dbReference type="SAM" id="MobiDB-lite"/>
    </source>
</evidence>
<evidence type="ECO:0000256" key="2">
    <source>
        <dbReference type="SAM" id="Phobius"/>
    </source>
</evidence>
<dbReference type="InterPro" id="IPR036525">
    <property type="entry name" value="Tubulin/FtsZ_GTPase_sf"/>
</dbReference>
<dbReference type="Proteomes" id="UP000283458">
    <property type="component" value="Unassembled WGS sequence"/>
</dbReference>
<dbReference type="SUPFAM" id="SSF52490">
    <property type="entry name" value="Tubulin nucleotide-binding domain-like"/>
    <property type="match status" value="1"/>
</dbReference>
<comment type="caution">
    <text evidence="3">The sequence shown here is derived from an EMBL/GenBank/DDBJ whole genome shotgun (WGS) entry which is preliminary data.</text>
</comment>
<dbReference type="AlphaFoldDB" id="A0A418VMT5"/>
<feature type="transmembrane region" description="Helical" evidence="2">
    <location>
        <begin position="145"/>
        <end position="178"/>
    </location>
</feature>
<evidence type="ECO:0000313" key="3">
    <source>
        <dbReference type="EMBL" id="RJF77498.1"/>
    </source>
</evidence>
<keyword evidence="2" id="KW-0812">Transmembrane</keyword>
<keyword evidence="4" id="KW-1185">Reference proteome</keyword>
<sequence length="1219" mass="137389">MMSDDDFIPEPTLLVGIGGSGCAIIDRLLGNAERSKRAPEHRIQVLGIDTDVEDLKHHRYLGPEHILRIGAMDDVYRMWERNRPGVENWFLHYDSMTPDIRRMSVGTGAGQIRILSTLAFSDAMNDRLIEDAIDRVVKGINQRSLAPLLVGPMNIIIVGSMAGGTGSGLFLALAWLLIRKFRSLGGVVPVVRGLLLMGDVFCHAARLPAAQMDNVRTNSYAALTELNAATLEAARKLPRPVDFRHLNRGTRIADDNSPFEEVILVDYNDRMGASLGPNLENYYSRCASILHFLTFTSVGSRYRSLFANEILSRSSGTACGRPKIYTGVGVSDLFYPRDDILHYLSLRTAKQAMQDDWLTIDRAFDEQKTLWLRRRKDGITEPEPVKARFFTDMVRVRGRDNGNHFFRAILHAVEVPPPPLDERGEQSAEIDRTYETFLSSFTRRAEQIFYESHHFLASWRNGPGVDSDNPLSSLAQWVNERERKLNLAEEKVFDALVGAPAQTFRDLFLTKIDRHESDFRPEDIEYYILRNGVHPMQVRFFLYGLSLALERELKRLGPSDELDRLIAEAAKMAKASLSSDPSKGALARSRRSYTAAIADRADDAARTTGLLKGRRVRRDFLAEYRRHYASSADIIKAMIDNGLRRGLYAELRMAVNAMVAELEEFFKVVDRLSNRIDRDIDELENRYDGERESAATVTGSIARADDQRAFWVGNVPVHASRTAMRSIWSDVEESQKTLQSQPILKGLARTLCQRFRDVTMGRDNKDGVDYERLFRDNVIDGYCRDTISRNATKHYDFDVITAIQREAKGRNQDWRLWLADRVRILREQSAPLIATESDRAGSRVVMWAMNINAAAGLLDRHKVNVDNIESDPALTSLFAVEPGDRLAVRAMYDPQRLSCIQFRNNLELTALVKLKPGYRDEHHNVSNPPEGRYHRAYQSTLERLRGQTGADGTATVCAVTPHLHRDWHLPGYLPDIFEATAQSWRERSLQAFTQALALDLLKQNPHGSDEGPFCYDEAAWPGAVASRRKAILKARNDFELSAELDLDPQLVEWIQSIYAAAVHAALGEADPLGSRLYEKLGSAELPFRIAGIAVDHRGDDARTLTRHVMSRVIDLLSAFVDLAMRGSGNAIRRNKVRLTLMQAITDAEQRSKEAVPARPTGDRTAGPRGRAGTRGKTPALVADEERRKAEQEREDRRRSILTDMKDTVVNWQPESSGSS</sequence>
<dbReference type="OrthoDB" id="174139at2"/>
<evidence type="ECO:0008006" key="5">
    <source>
        <dbReference type="Google" id="ProtNLM"/>
    </source>
</evidence>
<feature type="compositionally biased region" description="Low complexity" evidence="1">
    <location>
        <begin position="1158"/>
        <end position="1179"/>
    </location>
</feature>
<proteinExistence type="predicted"/>
<feature type="region of interest" description="Disordered" evidence="1">
    <location>
        <begin position="1148"/>
        <end position="1219"/>
    </location>
</feature>
<feature type="compositionally biased region" description="Basic and acidic residues" evidence="1">
    <location>
        <begin position="1183"/>
        <end position="1206"/>
    </location>
</feature>
<accession>A0A418VMT5</accession>
<dbReference type="Pfam" id="PF13809">
    <property type="entry name" value="Tubulin_2"/>
    <property type="match status" value="1"/>
</dbReference>
<keyword evidence="2" id="KW-1133">Transmembrane helix</keyword>
<dbReference type="Gene3D" id="3.40.50.1440">
    <property type="entry name" value="Tubulin/FtsZ, GTPase domain"/>
    <property type="match status" value="1"/>
</dbReference>
<gene>
    <name evidence="3" type="ORF">D3877_27370</name>
</gene>
<organism evidence="3 4">
    <name type="scientific">Azospirillum cavernae</name>
    <dbReference type="NCBI Taxonomy" id="2320860"/>
    <lineage>
        <taxon>Bacteria</taxon>
        <taxon>Pseudomonadati</taxon>
        <taxon>Pseudomonadota</taxon>
        <taxon>Alphaproteobacteria</taxon>
        <taxon>Rhodospirillales</taxon>
        <taxon>Azospirillaceae</taxon>
        <taxon>Azospirillum</taxon>
    </lineage>
</organism>